<reference evidence="2 3" key="1">
    <citation type="submission" date="2018-07" db="EMBL/GenBank/DDBJ databases">
        <title>Genome sequence of Nitratireductor thuwali#1536.</title>
        <authorList>
            <person name="Michoud G."/>
            <person name="Merlino G."/>
            <person name="Sefrji F.O."/>
            <person name="Daffonchio D."/>
        </authorList>
    </citation>
    <scope>NUCLEOTIDE SEQUENCE [LARGE SCALE GENOMIC DNA]</scope>
    <source>
        <strain evidence="3">Nit1536</strain>
    </source>
</reference>
<evidence type="ECO:0000259" key="1">
    <source>
        <dbReference type="Pfam" id="PF01370"/>
    </source>
</evidence>
<dbReference type="Gene3D" id="3.40.50.720">
    <property type="entry name" value="NAD(P)-binding Rossmann-like Domain"/>
    <property type="match status" value="1"/>
</dbReference>
<protein>
    <submittedName>
        <fullName evidence="2">UDP-glucose 4-epimerase</fullName>
        <ecNumber evidence="2">5.1.3.2</ecNumber>
    </submittedName>
</protein>
<dbReference type="InterPro" id="IPR036291">
    <property type="entry name" value="NAD(P)-bd_dom_sf"/>
</dbReference>
<dbReference type="SUPFAM" id="SSF51735">
    <property type="entry name" value="NAD(P)-binding Rossmann-fold domains"/>
    <property type="match status" value="1"/>
</dbReference>
<dbReference type="PANTHER" id="PTHR43245">
    <property type="entry name" value="BIFUNCTIONAL POLYMYXIN RESISTANCE PROTEIN ARNA"/>
    <property type="match status" value="1"/>
</dbReference>
<evidence type="ECO:0000313" key="2">
    <source>
        <dbReference type="EMBL" id="UUP16304.1"/>
    </source>
</evidence>
<dbReference type="EMBL" id="CP030941">
    <property type="protein sequence ID" value="UUP16304.1"/>
    <property type="molecule type" value="Genomic_DNA"/>
</dbReference>
<dbReference type="RefSeq" id="WP_338528739.1">
    <property type="nucleotide sequence ID" value="NZ_CP030941.1"/>
</dbReference>
<dbReference type="GO" id="GO:0003978">
    <property type="term" value="F:UDP-glucose 4-epimerase activity"/>
    <property type="evidence" value="ECO:0007669"/>
    <property type="project" value="UniProtKB-EC"/>
</dbReference>
<feature type="domain" description="NAD-dependent epimerase/dehydratase" evidence="1">
    <location>
        <begin position="7"/>
        <end position="228"/>
    </location>
</feature>
<proteinExistence type="predicted"/>
<dbReference type="Proteomes" id="UP001342418">
    <property type="component" value="Chromosome"/>
</dbReference>
<gene>
    <name evidence="2" type="primary">galE_1</name>
    <name evidence="2" type="ORF">NTH_00749</name>
</gene>
<organism evidence="2 3">
    <name type="scientific">Nitratireductor thuwali</name>
    <dbReference type="NCBI Taxonomy" id="2267699"/>
    <lineage>
        <taxon>Bacteria</taxon>
        <taxon>Pseudomonadati</taxon>
        <taxon>Pseudomonadota</taxon>
        <taxon>Alphaproteobacteria</taxon>
        <taxon>Hyphomicrobiales</taxon>
        <taxon>Phyllobacteriaceae</taxon>
        <taxon>Nitratireductor</taxon>
    </lineage>
</organism>
<dbReference type="Pfam" id="PF01370">
    <property type="entry name" value="Epimerase"/>
    <property type="match status" value="1"/>
</dbReference>
<sequence length="293" mass="31271">MAAPCSIVTGGTGYVGRFIVEALLQAGHEVTVMGRRPPVEGFFSRAVAFVPLDLEPSALDRSAFAGADFLVHGAFDHEPGKYRGGEGDDPAGFRRRNLEGSLALFDAARAAGVARTAFLSSRAVYGPRPAGVRLAETDPARPDTLYGEIKLETETRLRAIGGVSLRITGVYGPAGVGKTHKWAGLFRDYLDGKPLSPRVGTEVHGDDVAAAVRLVLEAGDVEGKIFNVSDLVVDRHDLLSIVQRLTDCPHPLPMAADKASVNAMETERLQSLGWRPGGAALLEKTVRTLIFTE</sequence>
<keyword evidence="2" id="KW-0413">Isomerase</keyword>
<accession>A0ABY5MHE1</accession>
<dbReference type="EC" id="5.1.3.2" evidence="2"/>
<evidence type="ECO:0000313" key="3">
    <source>
        <dbReference type="Proteomes" id="UP001342418"/>
    </source>
</evidence>
<dbReference type="PANTHER" id="PTHR43245:SF55">
    <property type="entry name" value="NAD(P)-BINDING DOMAIN-CONTAINING PROTEIN"/>
    <property type="match status" value="1"/>
</dbReference>
<dbReference type="InterPro" id="IPR050177">
    <property type="entry name" value="Lipid_A_modif_metabolic_enz"/>
</dbReference>
<dbReference type="InterPro" id="IPR001509">
    <property type="entry name" value="Epimerase_deHydtase"/>
</dbReference>
<dbReference type="CDD" id="cd08946">
    <property type="entry name" value="SDR_e"/>
    <property type="match status" value="1"/>
</dbReference>
<name>A0ABY5MHE1_9HYPH</name>
<keyword evidence="3" id="KW-1185">Reference proteome</keyword>